<protein>
    <submittedName>
        <fullName evidence="2">Uncharacterized protein</fullName>
    </submittedName>
</protein>
<dbReference type="PANTHER" id="PTHR45589:SF1">
    <property type="entry name" value="WD REPEAT DOMAIN 62, ISOFORM G"/>
    <property type="match status" value="1"/>
</dbReference>
<dbReference type="PANTHER" id="PTHR45589">
    <property type="entry name" value="WD REPEAT DOMAIN 62, ISOFORM G"/>
    <property type="match status" value="1"/>
</dbReference>
<dbReference type="InterPro" id="IPR036322">
    <property type="entry name" value="WD40_repeat_dom_sf"/>
</dbReference>
<evidence type="ECO:0000313" key="2">
    <source>
        <dbReference type="EMBL" id="MDI1492016.1"/>
    </source>
</evidence>
<dbReference type="Gene3D" id="2.130.10.10">
    <property type="entry name" value="YVTN repeat-like/Quinoprotein amine dehydrogenase"/>
    <property type="match status" value="2"/>
</dbReference>
<feature type="compositionally biased region" description="Basic residues" evidence="1">
    <location>
        <begin position="823"/>
        <end position="838"/>
    </location>
</feature>
<dbReference type="AlphaFoldDB" id="A0AA43TUH7"/>
<feature type="region of interest" description="Disordered" evidence="1">
    <location>
        <begin position="87"/>
        <end position="117"/>
    </location>
</feature>
<evidence type="ECO:0000256" key="1">
    <source>
        <dbReference type="SAM" id="MobiDB-lite"/>
    </source>
</evidence>
<comment type="caution">
    <text evidence="2">The sequence shown here is derived from an EMBL/GenBank/DDBJ whole genome shotgun (WGS) entry which is preliminary data.</text>
</comment>
<dbReference type="InterPro" id="IPR015943">
    <property type="entry name" value="WD40/YVTN_repeat-like_dom_sf"/>
</dbReference>
<reference evidence="2" key="1">
    <citation type="journal article" date="2023" name="Genome Biol. Evol.">
        <title>First Whole Genome Sequence and Flow Cytometry Genome Size Data for the Lichen-Forming Fungus Ramalina farinacea (Ascomycota).</title>
        <authorList>
            <person name="Llewellyn T."/>
            <person name="Mian S."/>
            <person name="Hill R."/>
            <person name="Leitch I.J."/>
            <person name="Gaya E."/>
        </authorList>
    </citation>
    <scope>NUCLEOTIDE SEQUENCE</scope>
    <source>
        <strain evidence="2">LIQ254RAFAR</strain>
    </source>
</reference>
<dbReference type="SUPFAM" id="SSF50978">
    <property type="entry name" value="WD40 repeat-like"/>
    <property type="match status" value="2"/>
</dbReference>
<feature type="compositionally biased region" description="Polar residues" evidence="1">
    <location>
        <begin position="92"/>
        <end position="102"/>
    </location>
</feature>
<dbReference type="InterPro" id="IPR052779">
    <property type="entry name" value="WDR62"/>
</dbReference>
<evidence type="ECO:0000313" key="3">
    <source>
        <dbReference type="Proteomes" id="UP001161017"/>
    </source>
</evidence>
<name>A0AA43TUH7_9LECA</name>
<dbReference type="InterPro" id="IPR001680">
    <property type="entry name" value="WD40_rpt"/>
</dbReference>
<gene>
    <name evidence="2" type="ORF">OHK93_003227</name>
</gene>
<feature type="compositionally biased region" description="Polar residues" evidence="1">
    <location>
        <begin position="795"/>
        <end position="822"/>
    </location>
</feature>
<accession>A0AA43TUH7</accession>
<proteinExistence type="predicted"/>
<feature type="compositionally biased region" description="Low complexity" evidence="1">
    <location>
        <begin position="759"/>
        <end position="774"/>
    </location>
</feature>
<dbReference type="Pfam" id="PF00400">
    <property type="entry name" value="WD40"/>
    <property type="match status" value="2"/>
</dbReference>
<dbReference type="EMBL" id="JAPUFD010000016">
    <property type="protein sequence ID" value="MDI1492016.1"/>
    <property type="molecule type" value="Genomic_DNA"/>
</dbReference>
<feature type="region of interest" description="Disordered" evidence="1">
    <location>
        <begin position="937"/>
        <end position="963"/>
    </location>
</feature>
<feature type="region of interest" description="Disordered" evidence="1">
    <location>
        <begin position="1"/>
        <end position="32"/>
    </location>
</feature>
<dbReference type="SMART" id="SM00320">
    <property type="entry name" value="WD40"/>
    <property type="match status" value="5"/>
</dbReference>
<feature type="region of interest" description="Disordered" evidence="1">
    <location>
        <begin position="755"/>
        <end position="838"/>
    </location>
</feature>
<keyword evidence="3" id="KW-1185">Reference proteome</keyword>
<dbReference type="Proteomes" id="UP001161017">
    <property type="component" value="Unassembled WGS sequence"/>
</dbReference>
<organism evidence="2 3">
    <name type="scientific">Ramalina farinacea</name>
    <dbReference type="NCBI Taxonomy" id="258253"/>
    <lineage>
        <taxon>Eukaryota</taxon>
        <taxon>Fungi</taxon>
        <taxon>Dikarya</taxon>
        <taxon>Ascomycota</taxon>
        <taxon>Pezizomycotina</taxon>
        <taxon>Lecanoromycetes</taxon>
        <taxon>OSLEUM clade</taxon>
        <taxon>Lecanoromycetidae</taxon>
        <taxon>Lecanorales</taxon>
        <taxon>Lecanorineae</taxon>
        <taxon>Ramalinaceae</taxon>
        <taxon>Ramalina</taxon>
    </lineage>
</organism>
<feature type="region of interest" description="Disordered" evidence="1">
    <location>
        <begin position="711"/>
        <end position="743"/>
    </location>
</feature>
<sequence length="963" mass="104124">MSLNGRGGVLRLTPRNRLPPSNSVSKASSDDDRLQLSLKTVIGTTTNTPNAFDSVAARHVFAHCAGPAAIICEVDEDLNVTQRLFRARPSASPVNSTASFYNPSTPPSTPIRSRRGSPFKDSGYTNGAGPLESTYVPESPSSSRVRNSVREATCLSLSRQGNLLAIGETGHNPRVVVFSAAPEAPTDIPLAVLTDHTFGIQHAKIWRTEKAASPTKARLVSDKDSVSVGSPGPKTFAGRNCVLGPLIDAIFTAATGISHERAILATSNGDICLLDNSSPAPHLEKIDDLPFSVQCVYFDGDTSLVWFGGADGQIKALSVGSLVQRTYPELARQNSGNAKSGRDIIALGAVRNRLVTLDSDHVIGLRKLEEGNNSSDCKRLPAHESAVLGTCSLTHWSENERADFLTYSARGTVLFWNLDGRCCGKLELAMEQAQDGPLVDPNEIKVIIAAEGEQILISGDKRGALSLFNRSGESLAIVQAHNGDINGIASVRSERHHLVSTCGRDRTIQVFQKSAQHLDLIQTLDDHAASVTDLKFIQEGAQLVSISSDRSILLRNVAYGEKDSIAYLPARSITLKASPVSMALVPFDPDILLVSTMDRQVQKFALSSGRQLQSFKAVDPSSNDSVLATSLQVANVRVSEDQVTVISAVSSTDKSIRLHDYETGTLMAREHGQMAVSAVNLLQRRVDDHDVNDIVSCGMDGTVIIYNVDLHSSKQRETPPPDSPVRAESPLKQSSTPIQPLRKTLTKSEIAEFQKSFESSSSNTISPIRSPSPTRIKKKLSRYTLGNPPRASIINAPTISSQRKASQDHSPTPLSPKNTLKPTRTRARPSLDHRHRSKSVANLNDLNLSAEHLCDSLRTFRNRIASSVADKLNPDTMSELRSELDLTLNALDQTLGDAEKKQHTTRQRPFEPLTGDLLDTYLAKMIDERLALKAQTSERANAGDRNVGTSGSENVQAGAGECQ</sequence>